<dbReference type="EMBL" id="LJIJ01001106">
    <property type="protein sequence ID" value="ODM92968.1"/>
    <property type="molecule type" value="Genomic_DNA"/>
</dbReference>
<evidence type="ECO:0000313" key="3">
    <source>
        <dbReference type="EMBL" id="ODM92968.1"/>
    </source>
</evidence>
<sequence length="81" mass="8670">MKPSHKNSIIAMMTAILVTCVLLDCATAQTCWQNGGVCQRRRCFPRIRVSGGGCPENASRCCKSPFGFVNGPVDIEIPIGG</sequence>
<dbReference type="GO" id="GO:0005576">
    <property type="term" value="C:extracellular region"/>
    <property type="evidence" value="ECO:0007669"/>
    <property type="project" value="InterPro"/>
</dbReference>
<feature type="signal peptide" evidence="1">
    <location>
        <begin position="1"/>
        <end position="28"/>
    </location>
</feature>
<gene>
    <name evidence="3" type="ORF">Ocin01_13713</name>
</gene>
<feature type="chain" id="PRO_5008904109" description="Beta-defensin-like domain-containing protein" evidence="1">
    <location>
        <begin position="29"/>
        <end position="81"/>
    </location>
</feature>
<dbReference type="Pfam" id="PF00711">
    <property type="entry name" value="Defensin_beta"/>
    <property type="match status" value="1"/>
</dbReference>
<keyword evidence="1" id="KW-0732">Signal</keyword>
<feature type="domain" description="Beta-defensin-like" evidence="2">
    <location>
        <begin position="29"/>
        <end position="63"/>
    </location>
</feature>
<dbReference type="InterPro" id="IPR001855">
    <property type="entry name" value="Defensin_beta-like"/>
</dbReference>
<organism evidence="3 4">
    <name type="scientific">Orchesella cincta</name>
    <name type="common">Springtail</name>
    <name type="synonym">Podura cincta</name>
    <dbReference type="NCBI Taxonomy" id="48709"/>
    <lineage>
        <taxon>Eukaryota</taxon>
        <taxon>Metazoa</taxon>
        <taxon>Ecdysozoa</taxon>
        <taxon>Arthropoda</taxon>
        <taxon>Hexapoda</taxon>
        <taxon>Collembola</taxon>
        <taxon>Entomobryomorpha</taxon>
        <taxon>Entomobryoidea</taxon>
        <taxon>Orchesellidae</taxon>
        <taxon>Orchesellinae</taxon>
        <taxon>Orchesella</taxon>
    </lineage>
</organism>
<reference evidence="3 4" key="1">
    <citation type="journal article" date="2016" name="Genome Biol. Evol.">
        <title>Gene Family Evolution Reflects Adaptation to Soil Environmental Stressors in the Genome of the Collembolan Orchesella cincta.</title>
        <authorList>
            <person name="Faddeeva-Vakhrusheva A."/>
            <person name="Derks M.F."/>
            <person name="Anvar S.Y."/>
            <person name="Agamennone V."/>
            <person name="Suring W."/>
            <person name="Smit S."/>
            <person name="van Straalen N.M."/>
            <person name="Roelofs D."/>
        </authorList>
    </citation>
    <scope>NUCLEOTIDE SEQUENCE [LARGE SCALE GENOMIC DNA]</scope>
    <source>
        <tissue evidence="3">Mixed pool</tissue>
    </source>
</reference>
<name>A0A1D2MIX6_ORCCI</name>
<dbReference type="AlphaFoldDB" id="A0A1D2MIX6"/>
<proteinExistence type="predicted"/>
<comment type="caution">
    <text evidence="3">The sequence shown here is derived from an EMBL/GenBank/DDBJ whole genome shotgun (WGS) entry which is preliminary data.</text>
</comment>
<accession>A0A1D2MIX6</accession>
<protein>
    <recommendedName>
        <fullName evidence="2">Beta-defensin-like domain-containing protein</fullName>
    </recommendedName>
</protein>
<evidence type="ECO:0000313" key="4">
    <source>
        <dbReference type="Proteomes" id="UP000094527"/>
    </source>
</evidence>
<evidence type="ECO:0000256" key="1">
    <source>
        <dbReference type="SAM" id="SignalP"/>
    </source>
</evidence>
<dbReference type="Proteomes" id="UP000094527">
    <property type="component" value="Unassembled WGS sequence"/>
</dbReference>
<dbReference type="GO" id="GO:0006952">
    <property type="term" value="P:defense response"/>
    <property type="evidence" value="ECO:0007669"/>
    <property type="project" value="InterPro"/>
</dbReference>
<evidence type="ECO:0000259" key="2">
    <source>
        <dbReference type="Pfam" id="PF00711"/>
    </source>
</evidence>
<keyword evidence="4" id="KW-1185">Reference proteome</keyword>